<dbReference type="GO" id="GO:0003700">
    <property type="term" value="F:DNA-binding transcription factor activity"/>
    <property type="evidence" value="ECO:0007669"/>
    <property type="project" value="InterPro"/>
</dbReference>
<feature type="region of interest" description="Disordered" evidence="1">
    <location>
        <begin position="1"/>
        <end position="58"/>
    </location>
</feature>
<evidence type="ECO:0000256" key="1">
    <source>
        <dbReference type="SAM" id="MobiDB-lite"/>
    </source>
</evidence>
<organism evidence="3 4">
    <name type="scientific">Rhizophagus irregularis (strain DAOM 197198w)</name>
    <name type="common">Glomus intraradices</name>
    <dbReference type="NCBI Taxonomy" id="1432141"/>
    <lineage>
        <taxon>Eukaryota</taxon>
        <taxon>Fungi</taxon>
        <taxon>Fungi incertae sedis</taxon>
        <taxon>Mucoromycota</taxon>
        <taxon>Glomeromycotina</taxon>
        <taxon>Glomeromycetes</taxon>
        <taxon>Glomerales</taxon>
        <taxon>Glomeraceae</taxon>
        <taxon>Rhizophagus</taxon>
    </lineage>
</organism>
<gene>
    <name evidence="3" type="ORF">RirG_177960</name>
</gene>
<name>A0A015M1H5_RHIIW</name>
<evidence type="ECO:0000313" key="4">
    <source>
        <dbReference type="Proteomes" id="UP000022910"/>
    </source>
</evidence>
<dbReference type="Gene3D" id="1.20.5.170">
    <property type="match status" value="1"/>
</dbReference>
<dbReference type="InterPro" id="IPR046347">
    <property type="entry name" value="bZIP_sf"/>
</dbReference>
<keyword evidence="4" id="KW-1185">Reference proteome</keyword>
<feature type="compositionally biased region" description="Low complexity" evidence="1">
    <location>
        <begin position="10"/>
        <end position="22"/>
    </location>
</feature>
<accession>A0A015M1H5</accession>
<reference evidence="3 4" key="1">
    <citation type="submission" date="2014-02" db="EMBL/GenBank/DDBJ databases">
        <title>Single nucleus genome sequencing reveals high similarity among nuclei of an endomycorrhizal fungus.</title>
        <authorList>
            <person name="Lin K."/>
            <person name="Geurts R."/>
            <person name="Zhang Z."/>
            <person name="Limpens E."/>
            <person name="Saunders D.G."/>
            <person name="Mu D."/>
            <person name="Pang E."/>
            <person name="Cao H."/>
            <person name="Cha H."/>
            <person name="Lin T."/>
            <person name="Zhou Q."/>
            <person name="Shang Y."/>
            <person name="Li Y."/>
            <person name="Ivanov S."/>
            <person name="Sharma T."/>
            <person name="Velzen R.V."/>
            <person name="Ruijter N.D."/>
            <person name="Aanen D.K."/>
            <person name="Win J."/>
            <person name="Kamoun S."/>
            <person name="Bisseling T."/>
            <person name="Huang S."/>
        </authorList>
    </citation>
    <scope>NUCLEOTIDE SEQUENCE [LARGE SCALE GENOMIC DNA]</scope>
    <source>
        <strain evidence="4">DAOM197198w</strain>
    </source>
</reference>
<feature type="domain" description="BZIP" evidence="2">
    <location>
        <begin position="65"/>
        <end position="124"/>
    </location>
</feature>
<dbReference type="InterPro" id="IPR004827">
    <property type="entry name" value="bZIP"/>
</dbReference>
<comment type="caution">
    <text evidence="3">The sequence shown here is derived from an EMBL/GenBank/DDBJ whole genome shotgun (WGS) entry which is preliminary data.</text>
</comment>
<evidence type="ECO:0000313" key="3">
    <source>
        <dbReference type="EMBL" id="EXX60663.1"/>
    </source>
</evidence>
<dbReference type="Proteomes" id="UP000022910">
    <property type="component" value="Unassembled WGS sequence"/>
</dbReference>
<feature type="compositionally biased region" description="Low complexity" evidence="1">
    <location>
        <begin position="34"/>
        <end position="49"/>
    </location>
</feature>
<proteinExistence type="predicted"/>
<dbReference type="Pfam" id="PF07716">
    <property type="entry name" value="bZIP_2"/>
    <property type="match status" value="1"/>
</dbReference>
<feature type="region of interest" description="Disordered" evidence="1">
    <location>
        <begin position="79"/>
        <end position="102"/>
    </location>
</feature>
<dbReference type="CDD" id="cd14705">
    <property type="entry name" value="bZIP_Zip1"/>
    <property type="match status" value="1"/>
</dbReference>
<sequence>MPSERSSFDNSNNNNNNNNNRNNYEEQCYQQMDNPISNCNNNGINGLSSTKTHQGSDPMSQIILQDRRHRNLLASKKYRAKKQKLDREKNEMIQSLSDENQSLKRKVQELEFENKSLKEIMSRLTTSSAASILDRERLCRKVSYRPKSIL</sequence>
<dbReference type="PROSITE" id="PS50217">
    <property type="entry name" value="BZIP"/>
    <property type="match status" value="1"/>
</dbReference>
<protein>
    <recommendedName>
        <fullName evidence="2">BZIP domain-containing protein</fullName>
    </recommendedName>
</protein>
<dbReference type="AlphaFoldDB" id="A0A015M1H5"/>
<dbReference type="SUPFAM" id="SSF57959">
    <property type="entry name" value="Leucine zipper domain"/>
    <property type="match status" value="1"/>
</dbReference>
<dbReference type="EMBL" id="JEMT01025872">
    <property type="protein sequence ID" value="EXX60663.1"/>
    <property type="molecule type" value="Genomic_DNA"/>
</dbReference>
<evidence type="ECO:0000259" key="2">
    <source>
        <dbReference type="PROSITE" id="PS50217"/>
    </source>
</evidence>
<dbReference type="HOGENOM" id="CLU_1759764_0_0_1"/>
<dbReference type="OrthoDB" id="1939598at2759"/>